<dbReference type="InterPro" id="IPR045851">
    <property type="entry name" value="AMP-bd_C_sf"/>
</dbReference>
<evidence type="ECO:0000259" key="2">
    <source>
        <dbReference type="Pfam" id="PF13193"/>
    </source>
</evidence>
<gene>
    <name evidence="3" type="ORF">MBRA_31790</name>
</gene>
<dbReference type="InterPro" id="IPR050237">
    <property type="entry name" value="ATP-dep_AMP-bd_enzyme"/>
</dbReference>
<evidence type="ECO:0000313" key="3">
    <source>
        <dbReference type="EMBL" id="BBZ12984.1"/>
    </source>
</evidence>
<sequence length="580" mass="61331">MGGKNTLHGGVIPLLYDLHGPPAPPPTVRGTMSETQFTVPDVAAAVAAAIPDREFVVQGDKRYTYAQILERSNRLATYLHSRGLGCHTERSALAGHEVGQDLVGLYAYNGNEFVEGLLGAFTARVAPFNVNFRYVKSELQYLLADAGATALIYHAAFAPRVAEVLPDLPQLRVLIQIADDSGNDLIYGAVDYEKVVGSSSPTPPPVRHSPDDLYVLYTGGTTGMPKGVLWRQHDIFMTSFGGRNLVTGEPFGSLDEIVAGVTAGPGTKLMVLPPLIHGAAQWTVMTALTTGQTVVFPSVVDHLDGDDVVRTIEREKVSVVTVVGDAVARPLLAAIEKGIADVSSLAVIANGGALLTPYVKQRLIEALPNAMVVDGVGSSETGAQMSHLSTTGAVSTGTFNPGPDTFVVAEDLGSVLAPGHDGMGWLAQCGYVPLGYKGDAAKTAKTFPVIDSVRYAVPGDRARHREDGSIELLGRDSVCINSGGEKIFVEEVETAIASHPAVADVVVAGRPSERWGQEVVAVVALGDGTQADAEELIAHAAKSLARYKLPKAVVFRPVIERSPSGKADYRWAREQAISNS</sequence>
<dbReference type="PANTHER" id="PTHR43767:SF1">
    <property type="entry name" value="NONRIBOSOMAL PEPTIDE SYNTHASE PES1 (EUROFUNG)-RELATED"/>
    <property type="match status" value="1"/>
</dbReference>
<dbReference type="Gene3D" id="3.30.300.30">
    <property type="match status" value="1"/>
</dbReference>
<protein>
    <submittedName>
        <fullName evidence="3">Acyl-CoA synthetase</fullName>
    </submittedName>
</protein>
<keyword evidence="4" id="KW-1185">Reference proteome</keyword>
<dbReference type="NCBIfam" id="NF005863">
    <property type="entry name" value="PRK07798.1"/>
    <property type="match status" value="1"/>
</dbReference>
<dbReference type="InterPro" id="IPR020845">
    <property type="entry name" value="AMP-binding_CS"/>
</dbReference>
<evidence type="ECO:0000313" key="4">
    <source>
        <dbReference type="Proteomes" id="UP000467379"/>
    </source>
</evidence>
<feature type="domain" description="AMP-dependent synthetase/ligase" evidence="1">
    <location>
        <begin position="47"/>
        <end position="425"/>
    </location>
</feature>
<dbReference type="Gene3D" id="3.40.50.12780">
    <property type="entry name" value="N-terminal domain of ligase-like"/>
    <property type="match status" value="1"/>
</dbReference>
<dbReference type="Pfam" id="PF13193">
    <property type="entry name" value="AMP-binding_C"/>
    <property type="match status" value="1"/>
</dbReference>
<evidence type="ECO:0000259" key="1">
    <source>
        <dbReference type="Pfam" id="PF00501"/>
    </source>
</evidence>
<reference evidence="3 4" key="1">
    <citation type="journal article" date="2019" name="Emerg. Microbes Infect.">
        <title>Comprehensive subspecies identification of 175 nontuberculous mycobacteria species based on 7547 genomic profiles.</title>
        <authorList>
            <person name="Matsumoto Y."/>
            <person name="Kinjo T."/>
            <person name="Motooka D."/>
            <person name="Nabeya D."/>
            <person name="Jung N."/>
            <person name="Uechi K."/>
            <person name="Horii T."/>
            <person name="Iida T."/>
            <person name="Fujita J."/>
            <person name="Nakamura S."/>
        </authorList>
    </citation>
    <scope>NUCLEOTIDE SEQUENCE [LARGE SCALE GENOMIC DNA]</scope>
    <source>
        <strain evidence="3 4">JCM 12687</strain>
    </source>
</reference>
<dbReference type="EMBL" id="AP022606">
    <property type="protein sequence ID" value="BBZ12984.1"/>
    <property type="molecule type" value="Genomic_DNA"/>
</dbReference>
<name>A0ABN6B5G4_9MYCO</name>
<dbReference type="PANTHER" id="PTHR43767">
    <property type="entry name" value="LONG-CHAIN-FATTY-ACID--COA LIGASE"/>
    <property type="match status" value="1"/>
</dbReference>
<organism evidence="3 4">
    <name type="scientific">Mycobacterium branderi</name>
    <dbReference type="NCBI Taxonomy" id="43348"/>
    <lineage>
        <taxon>Bacteria</taxon>
        <taxon>Bacillati</taxon>
        <taxon>Actinomycetota</taxon>
        <taxon>Actinomycetes</taxon>
        <taxon>Mycobacteriales</taxon>
        <taxon>Mycobacteriaceae</taxon>
        <taxon>Mycobacterium</taxon>
    </lineage>
</organism>
<accession>A0ABN6B5G4</accession>
<dbReference type="PROSITE" id="PS00455">
    <property type="entry name" value="AMP_BINDING"/>
    <property type="match status" value="1"/>
</dbReference>
<dbReference type="InterPro" id="IPR025110">
    <property type="entry name" value="AMP-bd_C"/>
</dbReference>
<dbReference type="Pfam" id="PF00501">
    <property type="entry name" value="AMP-binding"/>
    <property type="match status" value="1"/>
</dbReference>
<dbReference type="InterPro" id="IPR000873">
    <property type="entry name" value="AMP-dep_synth/lig_dom"/>
</dbReference>
<proteinExistence type="predicted"/>
<dbReference type="SUPFAM" id="SSF56801">
    <property type="entry name" value="Acetyl-CoA synthetase-like"/>
    <property type="match status" value="1"/>
</dbReference>
<dbReference type="Proteomes" id="UP000467379">
    <property type="component" value="Chromosome"/>
</dbReference>
<dbReference type="InterPro" id="IPR042099">
    <property type="entry name" value="ANL_N_sf"/>
</dbReference>
<dbReference type="CDD" id="cd05924">
    <property type="entry name" value="FACL_like_5"/>
    <property type="match status" value="1"/>
</dbReference>
<feature type="domain" description="AMP-binding enzyme C-terminal" evidence="2">
    <location>
        <begin position="491"/>
        <end position="566"/>
    </location>
</feature>